<dbReference type="InterPro" id="IPR035892">
    <property type="entry name" value="C2_domain_sf"/>
</dbReference>
<reference evidence="4 5" key="1">
    <citation type="journal article" date="2019" name="Nat. Ecol. Evol.">
        <title>Megaphylogeny resolves global patterns of mushroom evolution.</title>
        <authorList>
            <person name="Varga T."/>
            <person name="Krizsan K."/>
            <person name="Foldi C."/>
            <person name="Dima B."/>
            <person name="Sanchez-Garcia M."/>
            <person name="Sanchez-Ramirez S."/>
            <person name="Szollosi G.J."/>
            <person name="Szarkandi J.G."/>
            <person name="Papp V."/>
            <person name="Albert L."/>
            <person name="Andreopoulos W."/>
            <person name="Angelini C."/>
            <person name="Antonin V."/>
            <person name="Barry K.W."/>
            <person name="Bougher N.L."/>
            <person name="Buchanan P."/>
            <person name="Buyck B."/>
            <person name="Bense V."/>
            <person name="Catcheside P."/>
            <person name="Chovatia M."/>
            <person name="Cooper J."/>
            <person name="Damon W."/>
            <person name="Desjardin D."/>
            <person name="Finy P."/>
            <person name="Geml J."/>
            <person name="Haridas S."/>
            <person name="Hughes K."/>
            <person name="Justo A."/>
            <person name="Karasinski D."/>
            <person name="Kautmanova I."/>
            <person name="Kiss B."/>
            <person name="Kocsube S."/>
            <person name="Kotiranta H."/>
            <person name="LaButti K.M."/>
            <person name="Lechner B.E."/>
            <person name="Liimatainen K."/>
            <person name="Lipzen A."/>
            <person name="Lukacs Z."/>
            <person name="Mihaltcheva S."/>
            <person name="Morgado L.N."/>
            <person name="Niskanen T."/>
            <person name="Noordeloos M.E."/>
            <person name="Ohm R.A."/>
            <person name="Ortiz-Santana B."/>
            <person name="Ovrebo C."/>
            <person name="Racz N."/>
            <person name="Riley R."/>
            <person name="Savchenko A."/>
            <person name="Shiryaev A."/>
            <person name="Soop K."/>
            <person name="Spirin V."/>
            <person name="Szebenyi C."/>
            <person name="Tomsovsky M."/>
            <person name="Tulloss R.E."/>
            <person name="Uehling J."/>
            <person name="Grigoriev I.V."/>
            <person name="Vagvolgyi C."/>
            <person name="Papp T."/>
            <person name="Martin F.M."/>
            <person name="Miettinen O."/>
            <person name="Hibbett D.S."/>
            <person name="Nagy L.G."/>
        </authorList>
    </citation>
    <scope>NUCLEOTIDE SEQUENCE [LARGE SCALE GENOMIC DNA]</scope>
    <source>
        <strain evidence="4 5">FP101781</strain>
    </source>
</reference>
<feature type="transmembrane region" description="Helical" evidence="2">
    <location>
        <begin position="312"/>
        <end position="330"/>
    </location>
</feature>
<dbReference type="Pfam" id="PF00168">
    <property type="entry name" value="C2"/>
    <property type="match status" value="1"/>
</dbReference>
<evidence type="ECO:0000313" key="4">
    <source>
        <dbReference type="EMBL" id="TEB32709.1"/>
    </source>
</evidence>
<evidence type="ECO:0000256" key="2">
    <source>
        <dbReference type="SAM" id="Phobius"/>
    </source>
</evidence>
<feature type="transmembrane region" description="Helical" evidence="2">
    <location>
        <begin position="45"/>
        <end position="67"/>
    </location>
</feature>
<dbReference type="Proteomes" id="UP000298030">
    <property type="component" value="Unassembled WGS sequence"/>
</dbReference>
<accession>A0A4Y7TGT1</accession>
<dbReference type="Gene3D" id="2.60.40.150">
    <property type="entry name" value="C2 domain"/>
    <property type="match status" value="1"/>
</dbReference>
<keyword evidence="2" id="KW-0812">Transmembrane</keyword>
<organism evidence="4 5">
    <name type="scientific">Coprinellus micaceus</name>
    <name type="common">Glistening ink-cap mushroom</name>
    <name type="synonym">Coprinus micaceus</name>
    <dbReference type="NCBI Taxonomy" id="71717"/>
    <lineage>
        <taxon>Eukaryota</taxon>
        <taxon>Fungi</taxon>
        <taxon>Dikarya</taxon>
        <taxon>Basidiomycota</taxon>
        <taxon>Agaricomycotina</taxon>
        <taxon>Agaricomycetes</taxon>
        <taxon>Agaricomycetidae</taxon>
        <taxon>Agaricales</taxon>
        <taxon>Agaricineae</taxon>
        <taxon>Psathyrellaceae</taxon>
        <taxon>Coprinellus</taxon>
    </lineage>
</organism>
<dbReference type="PROSITE" id="PS50004">
    <property type="entry name" value="C2"/>
    <property type="match status" value="1"/>
</dbReference>
<evidence type="ECO:0000313" key="5">
    <source>
        <dbReference type="Proteomes" id="UP000298030"/>
    </source>
</evidence>
<feature type="transmembrane region" description="Helical" evidence="2">
    <location>
        <begin position="116"/>
        <end position="136"/>
    </location>
</feature>
<keyword evidence="2" id="KW-1133">Transmembrane helix</keyword>
<sequence length="585" mass="64943">MSEVGCAAGIPVNVDISGTGVRVSLYLQSILTVILVRISPEDAPGAYWSMTATALGLIISSLVTALLRDISLLDAIVVTYVLILPIVASAFGVAHLASKQSNGFNPTALRRAQSPLLILANWLRSALTYAFALFVWVKAPGFGSGPPECDQETRFIFFGASLPALGSGRILNLVGWGILTLLFVWRTYQGKWTLGAALQGLFLEDVMIKPKEPPKNDINMERYAKYTYHTGEYEYRERVYRPGQVFHEMLQGMMNQILGLASYRGQGRWYRKYGQLILATLISAWAIAMTELELSRNRLEEDIDRQWGFGQILPLLLTISPLFSLWEAVLKKRARGPVEKSKRKLRLCIAGATGLKRGRTEIDQYTPEQLQDTMTEENIETIRCPSPFAVLTIDGTHIYNTFYEEHTRNPEWKESFDAEVSDTSTIVVRIFDMKAMNQGWPALIGYTTISPFSILPPGRKPPAPEADSTSADPQTEGPTEESSSQASGPAAEARRLRDGTSDSTVVVQQFPLVLDREVVPGTSVVFSVSTDISGPPPLPKIPARYLGVRKTNIKTQVGFVKWRGREVGRREVTVTETHRLDNDEV</sequence>
<dbReference type="InterPro" id="IPR000008">
    <property type="entry name" value="C2_dom"/>
</dbReference>
<feature type="transmembrane region" description="Helical" evidence="2">
    <location>
        <begin position="73"/>
        <end position="96"/>
    </location>
</feature>
<feature type="region of interest" description="Disordered" evidence="1">
    <location>
        <begin position="455"/>
        <end position="501"/>
    </location>
</feature>
<dbReference type="AlphaFoldDB" id="A0A4Y7TGT1"/>
<feature type="transmembrane region" description="Helical" evidence="2">
    <location>
        <begin position="273"/>
        <end position="292"/>
    </location>
</feature>
<dbReference type="OrthoDB" id="5427664at2759"/>
<dbReference type="SMART" id="SM00239">
    <property type="entry name" value="C2"/>
    <property type="match status" value="1"/>
</dbReference>
<gene>
    <name evidence="4" type="ORF">FA13DRAFT_222141</name>
</gene>
<dbReference type="EMBL" id="QPFP01000014">
    <property type="protein sequence ID" value="TEB32709.1"/>
    <property type="molecule type" value="Genomic_DNA"/>
</dbReference>
<feature type="compositionally biased region" description="Polar residues" evidence="1">
    <location>
        <begin position="467"/>
        <end position="487"/>
    </location>
</feature>
<keyword evidence="2" id="KW-0472">Membrane</keyword>
<comment type="caution">
    <text evidence="4">The sequence shown here is derived from an EMBL/GenBank/DDBJ whole genome shotgun (WGS) entry which is preliminary data.</text>
</comment>
<proteinExistence type="predicted"/>
<feature type="domain" description="C2" evidence="3">
    <location>
        <begin position="341"/>
        <end position="465"/>
    </location>
</feature>
<dbReference type="STRING" id="71717.A0A4Y7TGT1"/>
<evidence type="ECO:0000256" key="1">
    <source>
        <dbReference type="SAM" id="MobiDB-lite"/>
    </source>
</evidence>
<name>A0A4Y7TGT1_COPMI</name>
<keyword evidence="5" id="KW-1185">Reference proteome</keyword>
<evidence type="ECO:0000259" key="3">
    <source>
        <dbReference type="PROSITE" id="PS50004"/>
    </source>
</evidence>
<protein>
    <recommendedName>
        <fullName evidence="3">C2 domain-containing protein</fullName>
    </recommendedName>
</protein>
<feature type="transmembrane region" description="Helical" evidence="2">
    <location>
        <begin position="156"/>
        <end position="185"/>
    </location>
</feature>
<dbReference type="SUPFAM" id="SSF49562">
    <property type="entry name" value="C2 domain (Calcium/lipid-binding domain, CaLB)"/>
    <property type="match status" value="1"/>
</dbReference>